<evidence type="ECO:0000313" key="3">
    <source>
        <dbReference type="EMBL" id="SFC68043.1"/>
    </source>
</evidence>
<dbReference type="OrthoDB" id="351359at2157"/>
<feature type="compositionally biased region" description="Basic and acidic residues" evidence="1">
    <location>
        <begin position="542"/>
        <end position="557"/>
    </location>
</feature>
<reference evidence="4" key="1">
    <citation type="submission" date="2016-10" db="EMBL/GenBank/DDBJ databases">
        <authorList>
            <person name="Varghese N."/>
            <person name="Submissions S."/>
        </authorList>
    </citation>
    <scope>NUCLEOTIDE SEQUENCE [LARGE SCALE GENOMIC DNA]</scope>
    <source>
        <strain evidence="4">DSM 13078</strain>
    </source>
</reference>
<evidence type="ECO:0000256" key="1">
    <source>
        <dbReference type="SAM" id="MobiDB-lite"/>
    </source>
</evidence>
<name>A0A1I1LCD3_NATHA</name>
<organism evidence="3 4">
    <name type="scientific">Natronobacterium haloterrestre</name>
    <name type="common">Halobiforma haloterrestris</name>
    <dbReference type="NCBI Taxonomy" id="148448"/>
    <lineage>
        <taxon>Archaea</taxon>
        <taxon>Methanobacteriati</taxon>
        <taxon>Methanobacteriota</taxon>
        <taxon>Stenosarchaea group</taxon>
        <taxon>Halobacteria</taxon>
        <taxon>Halobacteriales</taxon>
        <taxon>Natrialbaceae</taxon>
        <taxon>Natronobacterium</taxon>
    </lineage>
</organism>
<dbReference type="InterPro" id="IPR035985">
    <property type="entry name" value="Ubiquitin-activating_enz"/>
</dbReference>
<sequence length="557" mass="60625">MPQGTAADWLTAADADEVHLVFPRDIHEDLMKVLFPSEGHPFYGMGERGAFAVLAKSTGNYRASYIVEDVVHPESSDDLELKGTAWGDRSESRSIGSLFGSSSNGDVSSDDSIVGYEFSEAYHERAIERARSRGGGLIRIHTQPGGVRESGTDTASAARVYENDRDRLPGGAPFAAAITNDAGDWSMRVYEPTRDPSDGPEVTRADHVRVVGPATDEPALEVRPTGWRDADADSVGVASAEQDSTIQLWGADGQARLADLRVGVVGCGGVGSILAEHLARLGVGELVFVDFDHLESANFNRAQGARRIDVRQDRLKTEVAERVARRSATAENFETRVVDGSVVDQNPEYAAVPDLLDCDLIMSGVDAARPRQVLDVLARAHCIPVIDGGSLLHADDQGVLEKEAKVETAVTGPGWPCFECQRVWTQDDVDWEADHPEFRGERGYVQGGKDPAEEDRDPSVIGVNAIVAGLMQRRFLAITLDVARKTEGTLRLGLRDVETNMSSTWGCEEDCEAATIGVGDREELPTGTDWAMRYERDDMEMPEQKTRDASDLVDDLR</sequence>
<dbReference type="GO" id="GO:0008641">
    <property type="term" value="F:ubiquitin-like modifier activating enzyme activity"/>
    <property type="evidence" value="ECO:0007669"/>
    <property type="project" value="InterPro"/>
</dbReference>
<proteinExistence type="predicted"/>
<dbReference type="Gene3D" id="3.40.50.720">
    <property type="entry name" value="NAD(P)-binding Rossmann-like Domain"/>
    <property type="match status" value="1"/>
</dbReference>
<dbReference type="InterPro" id="IPR045886">
    <property type="entry name" value="ThiF/MoeB/HesA"/>
</dbReference>
<dbReference type="PANTHER" id="PTHR43267">
    <property type="entry name" value="TRNA THREONYLCARBAMOYLADENOSINE DEHYDRATASE"/>
    <property type="match status" value="1"/>
</dbReference>
<dbReference type="SUPFAM" id="SSF69572">
    <property type="entry name" value="Activating enzymes of the ubiquitin-like proteins"/>
    <property type="match status" value="1"/>
</dbReference>
<accession>A0A1I1LCD3</accession>
<dbReference type="RefSeq" id="WP_089789752.1">
    <property type="nucleotide sequence ID" value="NZ_FOKW01000014.1"/>
</dbReference>
<evidence type="ECO:0000313" key="4">
    <source>
        <dbReference type="Proteomes" id="UP000199161"/>
    </source>
</evidence>
<dbReference type="Proteomes" id="UP000199161">
    <property type="component" value="Unassembled WGS sequence"/>
</dbReference>
<evidence type="ECO:0000259" key="2">
    <source>
        <dbReference type="Pfam" id="PF00899"/>
    </source>
</evidence>
<keyword evidence="4" id="KW-1185">Reference proteome</keyword>
<dbReference type="AlphaFoldDB" id="A0A1I1LCD3"/>
<feature type="region of interest" description="Disordered" evidence="1">
    <location>
        <begin position="535"/>
        <end position="557"/>
    </location>
</feature>
<feature type="domain" description="THIF-type NAD/FAD binding fold" evidence="2">
    <location>
        <begin position="246"/>
        <end position="478"/>
    </location>
</feature>
<protein>
    <submittedName>
        <fullName evidence="3">ThiF family protein</fullName>
    </submittedName>
</protein>
<dbReference type="InterPro" id="IPR000594">
    <property type="entry name" value="ThiF_NAD_FAD-bd"/>
</dbReference>
<dbReference type="EMBL" id="FOKW01000014">
    <property type="protein sequence ID" value="SFC68043.1"/>
    <property type="molecule type" value="Genomic_DNA"/>
</dbReference>
<dbReference type="Pfam" id="PF00899">
    <property type="entry name" value="ThiF"/>
    <property type="match status" value="1"/>
</dbReference>
<dbReference type="PANTHER" id="PTHR43267:SF1">
    <property type="entry name" value="TRNA THREONYLCARBAMOYLADENOSINE DEHYDRATASE"/>
    <property type="match status" value="1"/>
</dbReference>
<dbReference type="GO" id="GO:0061503">
    <property type="term" value="F:tRNA threonylcarbamoyladenosine dehydratase"/>
    <property type="evidence" value="ECO:0007669"/>
    <property type="project" value="TreeGrafter"/>
</dbReference>
<dbReference type="GO" id="GO:0061504">
    <property type="term" value="P:cyclic threonylcarbamoyladenosine biosynthetic process"/>
    <property type="evidence" value="ECO:0007669"/>
    <property type="project" value="TreeGrafter"/>
</dbReference>
<gene>
    <name evidence="3" type="ORF">SAMN05444422_11471</name>
</gene>